<evidence type="ECO:0000313" key="7">
    <source>
        <dbReference type="EMBL" id="KAF2170731.1"/>
    </source>
</evidence>
<keyword evidence="2" id="KW-0645">Protease</keyword>
<reference evidence="7" key="1">
    <citation type="journal article" date="2020" name="Stud. Mycol.">
        <title>101 Dothideomycetes genomes: a test case for predicting lifestyles and emergence of pathogens.</title>
        <authorList>
            <person name="Haridas S."/>
            <person name="Albert R."/>
            <person name="Binder M."/>
            <person name="Bloem J."/>
            <person name="Labutti K."/>
            <person name="Salamov A."/>
            <person name="Andreopoulos B."/>
            <person name="Baker S."/>
            <person name="Barry K."/>
            <person name="Bills G."/>
            <person name="Bluhm B."/>
            <person name="Cannon C."/>
            <person name="Castanera R."/>
            <person name="Culley D."/>
            <person name="Daum C."/>
            <person name="Ezra D."/>
            <person name="Gonzalez J."/>
            <person name="Henrissat B."/>
            <person name="Kuo A."/>
            <person name="Liang C."/>
            <person name="Lipzen A."/>
            <person name="Lutzoni F."/>
            <person name="Magnuson J."/>
            <person name="Mondo S."/>
            <person name="Nolan M."/>
            <person name="Ohm R."/>
            <person name="Pangilinan J."/>
            <person name="Park H.-J."/>
            <person name="Ramirez L."/>
            <person name="Alfaro M."/>
            <person name="Sun H."/>
            <person name="Tritt A."/>
            <person name="Yoshinaga Y."/>
            <person name="Zwiers L.-H."/>
            <person name="Turgeon B."/>
            <person name="Goodwin S."/>
            <person name="Spatafora J."/>
            <person name="Crous P."/>
            <person name="Grigoriev I."/>
        </authorList>
    </citation>
    <scope>NUCLEOTIDE SEQUENCE</scope>
    <source>
        <strain evidence="7">ATCC 36951</strain>
    </source>
</reference>
<organism evidence="7 8">
    <name type="scientific">Zasmidium cellare ATCC 36951</name>
    <dbReference type="NCBI Taxonomy" id="1080233"/>
    <lineage>
        <taxon>Eukaryota</taxon>
        <taxon>Fungi</taxon>
        <taxon>Dikarya</taxon>
        <taxon>Ascomycota</taxon>
        <taxon>Pezizomycotina</taxon>
        <taxon>Dothideomycetes</taxon>
        <taxon>Dothideomycetidae</taxon>
        <taxon>Mycosphaerellales</taxon>
        <taxon>Mycosphaerellaceae</taxon>
        <taxon>Zasmidium</taxon>
    </lineage>
</organism>
<dbReference type="PANTHER" id="PTHR11010:SF117">
    <property type="entry name" value="SERINE PROTEASE 16"/>
    <property type="match status" value="1"/>
</dbReference>
<evidence type="ECO:0000256" key="2">
    <source>
        <dbReference type="ARBA" id="ARBA00022670"/>
    </source>
</evidence>
<evidence type="ECO:0000256" key="5">
    <source>
        <dbReference type="ARBA" id="ARBA00023180"/>
    </source>
</evidence>
<dbReference type="InterPro" id="IPR008758">
    <property type="entry name" value="Peptidase_S28"/>
</dbReference>
<name>A0A6A6CUG8_ZASCE</name>
<dbReference type="GO" id="GO:0006508">
    <property type="term" value="P:proteolysis"/>
    <property type="evidence" value="ECO:0007669"/>
    <property type="project" value="UniProtKB-KW"/>
</dbReference>
<dbReference type="GO" id="GO:0070008">
    <property type="term" value="F:serine-type exopeptidase activity"/>
    <property type="evidence" value="ECO:0007669"/>
    <property type="project" value="InterPro"/>
</dbReference>
<feature type="signal peptide" evidence="6">
    <location>
        <begin position="1"/>
        <end position="16"/>
    </location>
</feature>
<dbReference type="Gene3D" id="3.40.50.1820">
    <property type="entry name" value="alpha/beta hydrolase"/>
    <property type="match status" value="2"/>
</dbReference>
<keyword evidence="8" id="KW-1185">Reference proteome</keyword>
<proteinExistence type="inferred from homology"/>
<dbReference type="AlphaFoldDB" id="A0A6A6CUG8"/>
<dbReference type="InterPro" id="IPR029058">
    <property type="entry name" value="AB_hydrolase_fold"/>
</dbReference>
<accession>A0A6A6CUG8</accession>
<dbReference type="SUPFAM" id="SSF53474">
    <property type="entry name" value="alpha/beta-Hydrolases"/>
    <property type="match status" value="1"/>
</dbReference>
<feature type="chain" id="PRO_5025665708" evidence="6">
    <location>
        <begin position="17"/>
        <end position="543"/>
    </location>
</feature>
<dbReference type="Pfam" id="PF05577">
    <property type="entry name" value="Peptidase_S28"/>
    <property type="match status" value="1"/>
</dbReference>
<evidence type="ECO:0000256" key="3">
    <source>
        <dbReference type="ARBA" id="ARBA00022729"/>
    </source>
</evidence>
<keyword evidence="5" id="KW-0325">Glycoprotein</keyword>
<dbReference type="PANTHER" id="PTHR11010">
    <property type="entry name" value="PROTEASE S28 PRO-X CARBOXYPEPTIDASE-RELATED"/>
    <property type="match status" value="1"/>
</dbReference>
<dbReference type="EMBL" id="ML993584">
    <property type="protein sequence ID" value="KAF2170731.1"/>
    <property type="molecule type" value="Genomic_DNA"/>
</dbReference>
<evidence type="ECO:0000256" key="1">
    <source>
        <dbReference type="ARBA" id="ARBA00011079"/>
    </source>
</evidence>
<evidence type="ECO:0000313" key="8">
    <source>
        <dbReference type="Proteomes" id="UP000799537"/>
    </source>
</evidence>
<dbReference type="GO" id="GO:0008239">
    <property type="term" value="F:dipeptidyl-peptidase activity"/>
    <property type="evidence" value="ECO:0007669"/>
    <property type="project" value="TreeGrafter"/>
</dbReference>
<dbReference type="Proteomes" id="UP000799537">
    <property type="component" value="Unassembled WGS sequence"/>
</dbReference>
<dbReference type="RefSeq" id="XP_033671620.1">
    <property type="nucleotide sequence ID" value="XM_033815782.1"/>
</dbReference>
<dbReference type="GeneID" id="54569054"/>
<sequence length="543" mass="61335">MKSAFLLIGLAWLASAFPQGGPKRLRARQSTSPYPVYTFDQKLDHFPNSTRYEPHTNRTFKQHYYVDNTYYKQGGPVVCLMSGESSAAGYASIAFPSGLLKLFLQEFNGLGIVLENRYYGASYPFNTTTTDNLRFFTTEQVLADTAHFAQNVILPGYNASLQAPEYLWVLFGGSVPGGQVAFAMKEYGDVFWGGFASSGLTKGVLGYPEWYEPIQKFAPQDCTASLNGIIDKIDTVFANGNANQISHMKSIFGLETLHENGDFAQTIAYPLGGPFLYPGATWQEINWDPAVGYSDFFYFCHNITNPDSTKNITSLDYALAPYTNNEPWSNLGNYANYIKQYLIPTCDGVPVNNSACFLQHNQSYWADTTNSVRRSYLYTMCTEMGTYIAAHQDKPNLVSRVLTPEYTQQWCTWAFPPGKHNKIPPTPDLARYNVYGGSNISAPRLALIGGEQDVFRDVGFFAVDRGERYSLSVEDAYLHPQMLIESGGHVWDFEALNKGDVWEEGREPQFIREVHLWELRVMRRWIEMWEGRKGGWGSKRDEL</sequence>
<evidence type="ECO:0000256" key="6">
    <source>
        <dbReference type="SAM" id="SignalP"/>
    </source>
</evidence>
<dbReference type="OrthoDB" id="1735038at2759"/>
<protein>
    <submittedName>
        <fullName evidence="7">Uncharacterized protein</fullName>
    </submittedName>
</protein>
<keyword evidence="4" id="KW-0378">Hydrolase</keyword>
<evidence type="ECO:0000256" key="4">
    <source>
        <dbReference type="ARBA" id="ARBA00022801"/>
    </source>
</evidence>
<comment type="similarity">
    <text evidence="1">Belongs to the peptidase S28 family.</text>
</comment>
<gene>
    <name evidence="7" type="ORF">M409DRAFT_63811</name>
</gene>
<keyword evidence="3 6" id="KW-0732">Signal</keyword>